<dbReference type="PANTHER" id="PTHR34047:SF8">
    <property type="entry name" value="PROTEIN YKFC"/>
    <property type="match status" value="1"/>
</dbReference>
<keyword evidence="5" id="KW-0460">Magnesium</keyword>
<dbReference type="PRINTS" id="PR00866">
    <property type="entry name" value="RNADNAPOLMS"/>
</dbReference>
<dbReference type="InterPro" id="IPR000477">
    <property type="entry name" value="RT_dom"/>
</dbReference>
<dbReference type="InterPro" id="IPR051083">
    <property type="entry name" value="GrpII_Intron_Splice-Mob/Def"/>
</dbReference>
<evidence type="ECO:0000259" key="11">
    <source>
        <dbReference type="PROSITE" id="PS50878"/>
    </source>
</evidence>
<keyword evidence="7" id="KW-0051">Antiviral defense</keyword>
<feature type="domain" description="Reverse transcriptase" evidence="11">
    <location>
        <begin position="121"/>
        <end position="348"/>
    </location>
</feature>
<evidence type="ECO:0000256" key="6">
    <source>
        <dbReference type="ARBA" id="ARBA00022918"/>
    </source>
</evidence>
<evidence type="ECO:0000256" key="9">
    <source>
        <dbReference type="ARBA" id="ARBA00048173"/>
    </source>
</evidence>
<reference evidence="12 13" key="1">
    <citation type="submission" date="2023-11" db="EMBL/GenBank/DDBJ databases">
        <title>Coraliomargarita sp. nov., isolated from marine algae.</title>
        <authorList>
            <person name="Lee J.K."/>
            <person name="Baek J.H."/>
            <person name="Kim J.M."/>
            <person name="Choi D.G."/>
            <person name="Jeon C.O."/>
        </authorList>
    </citation>
    <scope>NUCLEOTIDE SEQUENCE [LARGE SCALE GENOMIC DNA]</scope>
    <source>
        <strain evidence="12 13">J2-16</strain>
    </source>
</reference>
<dbReference type="PANTHER" id="PTHR34047">
    <property type="entry name" value="NUCLEAR INTRON MATURASE 1, MITOCHONDRIAL-RELATED"/>
    <property type="match status" value="1"/>
</dbReference>
<dbReference type="InterPro" id="IPR030931">
    <property type="entry name" value="Group_II_RT_mat"/>
</dbReference>
<dbReference type="Gene3D" id="3.30.70.270">
    <property type="match status" value="1"/>
</dbReference>
<evidence type="ECO:0000313" key="13">
    <source>
        <dbReference type="Proteomes" id="UP001324993"/>
    </source>
</evidence>
<dbReference type="InterPro" id="IPR043128">
    <property type="entry name" value="Rev_trsase/Diguanyl_cyclase"/>
</dbReference>
<dbReference type="CDD" id="cd01651">
    <property type="entry name" value="RT_G2_intron"/>
    <property type="match status" value="1"/>
</dbReference>
<feature type="compositionally biased region" description="Basic and acidic residues" evidence="10">
    <location>
        <begin position="23"/>
        <end position="39"/>
    </location>
</feature>
<organism evidence="12 13">
    <name type="scientific">Coraliomargarita algicola</name>
    <dbReference type="NCBI Taxonomy" id="3092156"/>
    <lineage>
        <taxon>Bacteria</taxon>
        <taxon>Pseudomonadati</taxon>
        <taxon>Verrucomicrobiota</taxon>
        <taxon>Opitutia</taxon>
        <taxon>Puniceicoccales</taxon>
        <taxon>Coraliomargaritaceae</taxon>
        <taxon>Coraliomargarita</taxon>
    </lineage>
</organism>
<keyword evidence="4" id="KW-0479">Metal-binding</keyword>
<keyword evidence="3 12" id="KW-0548">Nucleotidyltransferase</keyword>
<keyword evidence="13" id="KW-1185">Reference proteome</keyword>
<evidence type="ECO:0000256" key="7">
    <source>
        <dbReference type="ARBA" id="ARBA00023118"/>
    </source>
</evidence>
<proteinExistence type="inferred from homology"/>
<evidence type="ECO:0000313" key="12">
    <source>
        <dbReference type="EMBL" id="WPJ96866.1"/>
    </source>
</evidence>
<dbReference type="InterPro" id="IPR013597">
    <property type="entry name" value="Mat_intron_G2"/>
</dbReference>
<comment type="catalytic activity">
    <reaction evidence="9">
        <text>DNA(n) + a 2'-deoxyribonucleoside 5'-triphosphate = DNA(n+1) + diphosphate</text>
        <dbReference type="Rhea" id="RHEA:22508"/>
        <dbReference type="Rhea" id="RHEA-COMP:17339"/>
        <dbReference type="Rhea" id="RHEA-COMP:17340"/>
        <dbReference type="ChEBI" id="CHEBI:33019"/>
        <dbReference type="ChEBI" id="CHEBI:61560"/>
        <dbReference type="ChEBI" id="CHEBI:173112"/>
        <dbReference type="EC" id="2.7.7.49"/>
    </reaction>
</comment>
<keyword evidence="2 12" id="KW-0808">Transferase</keyword>
<accession>A0ABZ0RKX6</accession>
<comment type="similarity">
    <text evidence="8">Belongs to the bacterial reverse transcriptase family.</text>
</comment>
<dbReference type="Pfam" id="PF00078">
    <property type="entry name" value="RVT_1"/>
    <property type="match status" value="1"/>
</dbReference>
<dbReference type="GO" id="GO:0003964">
    <property type="term" value="F:RNA-directed DNA polymerase activity"/>
    <property type="evidence" value="ECO:0007669"/>
    <property type="project" value="UniProtKB-KW"/>
</dbReference>
<dbReference type="Pfam" id="PF08388">
    <property type="entry name" value="GIIM"/>
    <property type="match status" value="1"/>
</dbReference>
<dbReference type="EMBL" id="CP138858">
    <property type="protein sequence ID" value="WPJ96866.1"/>
    <property type="molecule type" value="Genomic_DNA"/>
</dbReference>
<name>A0ABZ0RKX6_9BACT</name>
<dbReference type="SUPFAM" id="SSF56672">
    <property type="entry name" value="DNA/RNA polymerases"/>
    <property type="match status" value="1"/>
</dbReference>
<evidence type="ECO:0000256" key="8">
    <source>
        <dbReference type="ARBA" id="ARBA00034120"/>
    </source>
</evidence>
<gene>
    <name evidence="12" type="primary">ltrA</name>
    <name evidence="12" type="ORF">SH580_03990</name>
</gene>
<sequence>MASSAASGGGVITDGGVSRRHISRGDELAEGRTDSRSGEGPKYVWQPDLPLEPTHKRRSARGQGEPGQYSRLQPELLEAIFSSTNLETAYRRVKANGGAAGVDGVSLEDFTLWYRLRRKDLLRRLHLGNYCPSPVRRTHIEKKNGKKRPLGIPTVFDRIVQQAIHQVLCPILDSSFSPNSYGFRPDCRGHDAVRRILACNREGFKWSVDIDLKSFFDKVPQARALEALRERLDGDGPVVRLIKRYLKAGYIELGSYHATVEGMPQGGPLSPLLSNLVLDALDKELEARGHRFVRYADDFVVLLKSERAAHRVFASLCEFVENKLGLEINREKSAVRPVKELNYLSFRFHAGKIKVSESSLSDFKYKLKELSNRNWSVSMDYRMYKTRQYIKGWMGYFGLSEIYTIWPPIDKWLRRRLRMCYWRMWKRARRRYLNLRKLGTSAKNAGGFARTSKGYWRVALHLGRKTGMTDKWLASEGLIEIKQEWWNVKFLRITALKQTA</sequence>
<evidence type="ECO:0000256" key="3">
    <source>
        <dbReference type="ARBA" id="ARBA00022695"/>
    </source>
</evidence>
<dbReference type="PROSITE" id="PS50878">
    <property type="entry name" value="RT_POL"/>
    <property type="match status" value="1"/>
</dbReference>
<protein>
    <recommendedName>
        <fullName evidence="1">RNA-directed DNA polymerase</fullName>
        <ecNumber evidence="1">2.7.7.49</ecNumber>
    </recommendedName>
</protein>
<dbReference type="InterPro" id="IPR000123">
    <property type="entry name" value="Reverse_transcriptase_msDNA"/>
</dbReference>
<evidence type="ECO:0000256" key="1">
    <source>
        <dbReference type="ARBA" id="ARBA00012493"/>
    </source>
</evidence>
<feature type="region of interest" description="Disordered" evidence="10">
    <location>
        <begin position="1"/>
        <end position="69"/>
    </location>
</feature>
<evidence type="ECO:0000256" key="10">
    <source>
        <dbReference type="SAM" id="MobiDB-lite"/>
    </source>
</evidence>
<dbReference type="InterPro" id="IPR043502">
    <property type="entry name" value="DNA/RNA_pol_sf"/>
</dbReference>
<dbReference type="Proteomes" id="UP001324993">
    <property type="component" value="Chromosome"/>
</dbReference>
<evidence type="ECO:0000256" key="5">
    <source>
        <dbReference type="ARBA" id="ARBA00022842"/>
    </source>
</evidence>
<dbReference type="NCBIfam" id="TIGR04416">
    <property type="entry name" value="group_II_RT_mat"/>
    <property type="match status" value="1"/>
</dbReference>
<keyword evidence="6 12" id="KW-0695">RNA-directed DNA polymerase</keyword>
<evidence type="ECO:0000256" key="2">
    <source>
        <dbReference type="ARBA" id="ARBA00022679"/>
    </source>
</evidence>
<evidence type="ECO:0000256" key="4">
    <source>
        <dbReference type="ARBA" id="ARBA00022723"/>
    </source>
</evidence>
<dbReference type="RefSeq" id="WP_319833723.1">
    <property type="nucleotide sequence ID" value="NZ_CP138858.1"/>
</dbReference>
<dbReference type="EC" id="2.7.7.49" evidence="1"/>